<protein>
    <submittedName>
        <fullName evidence="1">Uncharacterized protein</fullName>
    </submittedName>
</protein>
<comment type="caution">
    <text evidence="1">The sequence shown here is derived from an EMBL/GenBank/DDBJ whole genome shotgun (WGS) entry which is preliminary data.</text>
</comment>
<proteinExistence type="predicted"/>
<dbReference type="AlphaFoldDB" id="A0AAJ2P471"/>
<gene>
    <name evidence="1" type="ORF">GA838_05710</name>
</gene>
<dbReference type="EMBL" id="WERV01000004">
    <property type="protein sequence ID" value="MDV7715252.1"/>
    <property type="molecule type" value="Genomic_DNA"/>
</dbReference>
<name>A0AAJ2P471_OENOE</name>
<accession>A0AAJ2P471</accession>
<dbReference type="RefSeq" id="WP_317768210.1">
    <property type="nucleotide sequence ID" value="NZ_WERV01000004.1"/>
</dbReference>
<evidence type="ECO:0000313" key="2">
    <source>
        <dbReference type="Proteomes" id="UP001281024"/>
    </source>
</evidence>
<reference evidence="1" key="1">
    <citation type="submission" date="2019-10" db="EMBL/GenBank/DDBJ databases">
        <title>Malate fermentation in French cider.</title>
        <authorList>
            <person name="Cousin F.J."/>
            <person name="Medina Fernandez S."/>
            <person name="Misery B."/>
            <person name="Laplace J.-M."/>
            <person name="Cretenet M."/>
        </authorList>
    </citation>
    <scope>NUCLEOTIDE SEQUENCE</scope>
    <source>
        <strain evidence="1">UCMA15129</strain>
    </source>
</reference>
<dbReference type="Proteomes" id="UP001281024">
    <property type="component" value="Unassembled WGS sequence"/>
</dbReference>
<organism evidence="1 2">
    <name type="scientific">Oenococcus oeni</name>
    <name type="common">Leuconostoc oenos</name>
    <dbReference type="NCBI Taxonomy" id="1247"/>
    <lineage>
        <taxon>Bacteria</taxon>
        <taxon>Bacillati</taxon>
        <taxon>Bacillota</taxon>
        <taxon>Bacilli</taxon>
        <taxon>Lactobacillales</taxon>
        <taxon>Lactobacillaceae</taxon>
        <taxon>Oenococcus</taxon>
    </lineage>
</organism>
<evidence type="ECO:0000313" key="1">
    <source>
        <dbReference type="EMBL" id="MDV7715252.1"/>
    </source>
</evidence>
<sequence>MLPTEKIENDYPKYHFHFISLPDDLDIVFHGQIRGNDIYINKDDPIEIQATTMIREINHANFDSGNDLSNRQSIKTGKAEYFATKWAQRDVRKYL</sequence>